<dbReference type="PANTHER" id="PTHR32322">
    <property type="entry name" value="INNER MEMBRANE TRANSPORTER"/>
    <property type="match status" value="1"/>
</dbReference>
<dbReference type="RefSeq" id="WP_183984933.1">
    <property type="nucleotide sequence ID" value="NZ_JACHHG010000003.1"/>
</dbReference>
<feature type="transmembrane region" description="Helical" evidence="6">
    <location>
        <begin position="205"/>
        <end position="223"/>
    </location>
</feature>
<evidence type="ECO:0000259" key="7">
    <source>
        <dbReference type="Pfam" id="PF00892"/>
    </source>
</evidence>
<feature type="domain" description="EamA" evidence="7">
    <location>
        <begin position="6"/>
        <end position="131"/>
    </location>
</feature>
<dbReference type="Proteomes" id="UP000569951">
    <property type="component" value="Unassembled WGS sequence"/>
</dbReference>
<feature type="transmembrane region" description="Helical" evidence="6">
    <location>
        <begin position="172"/>
        <end position="193"/>
    </location>
</feature>
<dbReference type="InterPro" id="IPR050638">
    <property type="entry name" value="AA-Vitamin_Transporters"/>
</dbReference>
<comment type="similarity">
    <text evidence="2">Belongs to the EamA transporter family.</text>
</comment>
<comment type="caution">
    <text evidence="8">The sequence shown here is derived from an EMBL/GenBank/DDBJ whole genome shotgun (WGS) entry which is preliminary data.</text>
</comment>
<feature type="domain" description="EamA" evidence="7">
    <location>
        <begin position="141"/>
        <end position="275"/>
    </location>
</feature>
<dbReference type="InterPro" id="IPR037185">
    <property type="entry name" value="EmrE-like"/>
</dbReference>
<evidence type="ECO:0000256" key="4">
    <source>
        <dbReference type="ARBA" id="ARBA00022989"/>
    </source>
</evidence>
<dbReference type="SUPFAM" id="SSF103481">
    <property type="entry name" value="Multidrug resistance efflux transporter EmrE"/>
    <property type="match status" value="2"/>
</dbReference>
<dbReference type="GO" id="GO:0016020">
    <property type="term" value="C:membrane"/>
    <property type="evidence" value="ECO:0007669"/>
    <property type="project" value="UniProtKB-SubCell"/>
</dbReference>
<evidence type="ECO:0000313" key="9">
    <source>
        <dbReference type="Proteomes" id="UP000569951"/>
    </source>
</evidence>
<gene>
    <name evidence="8" type="ORF">HNR42_000878</name>
</gene>
<dbReference type="Pfam" id="PF00892">
    <property type="entry name" value="EamA"/>
    <property type="match status" value="2"/>
</dbReference>
<evidence type="ECO:0000313" key="8">
    <source>
        <dbReference type="EMBL" id="MBB6097461.1"/>
    </source>
</evidence>
<evidence type="ECO:0000256" key="6">
    <source>
        <dbReference type="SAM" id="Phobius"/>
    </source>
</evidence>
<keyword evidence="5 6" id="KW-0472">Membrane</keyword>
<comment type="subcellular location">
    <subcellularLocation>
        <location evidence="1">Membrane</location>
        <topology evidence="1">Multi-pass membrane protein</topology>
    </subcellularLocation>
</comment>
<evidence type="ECO:0000256" key="3">
    <source>
        <dbReference type="ARBA" id="ARBA00022692"/>
    </source>
</evidence>
<proteinExistence type="inferred from homology"/>
<feature type="transmembrane region" description="Helical" evidence="6">
    <location>
        <begin position="62"/>
        <end position="82"/>
    </location>
</feature>
<feature type="transmembrane region" description="Helical" evidence="6">
    <location>
        <begin position="32"/>
        <end position="50"/>
    </location>
</feature>
<dbReference type="EMBL" id="JACHHG010000003">
    <property type="protein sequence ID" value="MBB6097461.1"/>
    <property type="molecule type" value="Genomic_DNA"/>
</dbReference>
<feature type="transmembrane region" description="Helical" evidence="6">
    <location>
        <begin position="140"/>
        <end position="160"/>
    </location>
</feature>
<evidence type="ECO:0000256" key="1">
    <source>
        <dbReference type="ARBA" id="ARBA00004141"/>
    </source>
</evidence>
<keyword evidence="9" id="KW-1185">Reference proteome</keyword>
<organism evidence="8 9">
    <name type="scientific">Deinobacterium chartae</name>
    <dbReference type="NCBI Taxonomy" id="521158"/>
    <lineage>
        <taxon>Bacteria</taxon>
        <taxon>Thermotogati</taxon>
        <taxon>Deinococcota</taxon>
        <taxon>Deinococci</taxon>
        <taxon>Deinococcales</taxon>
        <taxon>Deinococcaceae</taxon>
        <taxon>Deinobacterium</taxon>
    </lineage>
</organism>
<accession>A0A841HVD9</accession>
<dbReference type="InterPro" id="IPR000620">
    <property type="entry name" value="EamA_dom"/>
</dbReference>
<dbReference type="PANTHER" id="PTHR32322:SF2">
    <property type="entry name" value="EAMA DOMAIN-CONTAINING PROTEIN"/>
    <property type="match status" value="1"/>
</dbReference>
<sequence length="297" mass="31146">MLSTRLLTALAPLSWGTTYLVTSEILSFDRPLLVAALRALPIGLLLLLLLRRLPSGVWWGRVALLGTLNIGLFFALLFFGAYRLPGGLAATVGAVGPFAVLLLAWALLGQRPRPLALAAAALGMGGVALMVLGPSARLDGLGIAAMLTATVGMAIGTVLAKRWGRPEGVSPLLFTAWQLLAGGLLLAPLSLLLEGAPPELSALQLSGLVYLGLIGTGLAYTLWFRGIARLQPGEISMLSLLSPLSALILDWAVLGRTLEAQQLLGAALVLGSIFLEGLRWPQRGLFAGRTRPGLERG</sequence>
<name>A0A841HVD9_9DEIO</name>
<feature type="transmembrane region" description="Helical" evidence="6">
    <location>
        <begin position="88"/>
        <end position="108"/>
    </location>
</feature>
<keyword evidence="4 6" id="KW-1133">Transmembrane helix</keyword>
<protein>
    <submittedName>
        <fullName evidence="8">Putative blue pigment (Indigoidine) exporter</fullName>
    </submittedName>
</protein>
<evidence type="ECO:0000256" key="5">
    <source>
        <dbReference type="ARBA" id="ARBA00023136"/>
    </source>
</evidence>
<evidence type="ECO:0000256" key="2">
    <source>
        <dbReference type="ARBA" id="ARBA00007362"/>
    </source>
</evidence>
<keyword evidence="3 6" id="KW-0812">Transmembrane</keyword>
<feature type="transmembrane region" description="Helical" evidence="6">
    <location>
        <begin position="115"/>
        <end position="134"/>
    </location>
</feature>
<dbReference type="AlphaFoldDB" id="A0A841HVD9"/>
<reference evidence="8 9" key="1">
    <citation type="submission" date="2020-08" db="EMBL/GenBank/DDBJ databases">
        <title>Genomic Encyclopedia of Type Strains, Phase IV (KMG-IV): sequencing the most valuable type-strain genomes for metagenomic binning, comparative biology and taxonomic classification.</title>
        <authorList>
            <person name="Goeker M."/>
        </authorList>
    </citation>
    <scope>NUCLEOTIDE SEQUENCE [LARGE SCALE GENOMIC DNA]</scope>
    <source>
        <strain evidence="8 9">DSM 21458</strain>
    </source>
</reference>